<proteinExistence type="predicted"/>
<protein>
    <submittedName>
        <fullName evidence="1">Uncharacterized protein</fullName>
    </submittedName>
</protein>
<keyword evidence="2" id="KW-1185">Reference proteome</keyword>
<comment type="caution">
    <text evidence="1">The sequence shown here is derived from an EMBL/GenBank/DDBJ whole genome shotgun (WGS) entry which is preliminary data.</text>
</comment>
<reference evidence="1" key="1">
    <citation type="journal article" date="2023" name="IMA Fungus">
        <title>Comparative genomic study of the Penicillium genus elucidates a diverse pangenome and 15 lateral gene transfer events.</title>
        <authorList>
            <person name="Petersen C."/>
            <person name="Sorensen T."/>
            <person name="Nielsen M.R."/>
            <person name="Sondergaard T.E."/>
            <person name="Sorensen J.L."/>
            <person name="Fitzpatrick D.A."/>
            <person name="Frisvad J.C."/>
            <person name="Nielsen K.L."/>
        </authorList>
    </citation>
    <scope>NUCLEOTIDE SEQUENCE</scope>
    <source>
        <strain evidence="1">IBT 15450</strain>
    </source>
</reference>
<name>A0AAD6NEA8_PENCN</name>
<evidence type="ECO:0000313" key="1">
    <source>
        <dbReference type="EMBL" id="KAJ6052602.1"/>
    </source>
</evidence>
<dbReference type="Proteomes" id="UP001219568">
    <property type="component" value="Unassembled WGS sequence"/>
</dbReference>
<sequence length="227" mass="25450">MHCLIYNVQPYQCLADSESSPVVVDKEEINRIFLNQTIHERNTSLGTSMGIQIIWLRTCYDRTLTAKYNTLKRAAGAGISDCMTKVLDDATRYNFEESWRRILICIPGLTDLYGIVDMDGDGSNLQYKSGQDDIELVAQVEGEDEDCRELSLVELRIQAGIYLLDKEAIESGFIKVVWIDEHGDCVWDNRLDPVVSDVEGLAGALMNSTSLIEITGYNGTRGALIER</sequence>
<dbReference type="EMBL" id="JAQJZL010000002">
    <property type="protein sequence ID" value="KAJ6052602.1"/>
    <property type="molecule type" value="Genomic_DNA"/>
</dbReference>
<reference evidence="1" key="2">
    <citation type="submission" date="2023-01" db="EMBL/GenBank/DDBJ databases">
        <authorList>
            <person name="Petersen C."/>
        </authorList>
    </citation>
    <scope>NUCLEOTIDE SEQUENCE</scope>
    <source>
        <strain evidence="1">IBT 15450</strain>
    </source>
</reference>
<accession>A0AAD6NEA8</accession>
<gene>
    <name evidence="1" type="ORF">N7460_003136</name>
</gene>
<evidence type="ECO:0000313" key="2">
    <source>
        <dbReference type="Proteomes" id="UP001219568"/>
    </source>
</evidence>
<dbReference type="AlphaFoldDB" id="A0AAD6NEA8"/>
<organism evidence="1 2">
    <name type="scientific">Penicillium canescens</name>
    <dbReference type="NCBI Taxonomy" id="5083"/>
    <lineage>
        <taxon>Eukaryota</taxon>
        <taxon>Fungi</taxon>
        <taxon>Dikarya</taxon>
        <taxon>Ascomycota</taxon>
        <taxon>Pezizomycotina</taxon>
        <taxon>Eurotiomycetes</taxon>
        <taxon>Eurotiomycetidae</taxon>
        <taxon>Eurotiales</taxon>
        <taxon>Aspergillaceae</taxon>
        <taxon>Penicillium</taxon>
    </lineage>
</organism>